<accession>A0A394DAT6</accession>
<keyword evidence="2" id="KW-1185">Reference proteome</keyword>
<protein>
    <submittedName>
        <fullName evidence="1">Uncharacterized protein</fullName>
    </submittedName>
</protein>
<gene>
    <name evidence="1" type="ORF">TanjilG_11889</name>
</gene>
<comment type="caution">
    <text evidence="1">The sequence shown here is derived from an EMBL/GenBank/DDBJ whole genome shotgun (WGS) entry which is preliminary data.</text>
</comment>
<name>A0A394DAT6_LUPAN</name>
<dbReference type="EMBL" id="MLAU01009690">
    <property type="protein sequence ID" value="OIW20486.1"/>
    <property type="molecule type" value="Genomic_DNA"/>
</dbReference>
<dbReference type="Gramene" id="OIW20486">
    <property type="protein sequence ID" value="OIW20486"/>
    <property type="gene ID" value="TanjilG_11889"/>
</dbReference>
<reference evidence="1 2" key="1">
    <citation type="journal article" date="2017" name="Plant Biotechnol. J.">
        <title>A comprehensive draft genome sequence for lupin (Lupinus angustifolius), an emerging health food: insights into plant-microbe interactions and legume evolution.</title>
        <authorList>
            <person name="Hane J.K."/>
            <person name="Ming Y."/>
            <person name="Kamphuis L.G."/>
            <person name="Nelson M.N."/>
            <person name="Garg G."/>
            <person name="Atkins C.A."/>
            <person name="Bayer P.E."/>
            <person name="Bravo A."/>
            <person name="Bringans S."/>
            <person name="Cannon S."/>
            <person name="Edwards D."/>
            <person name="Foley R."/>
            <person name="Gao L.L."/>
            <person name="Harrison M.J."/>
            <person name="Huang W."/>
            <person name="Hurgobin B."/>
            <person name="Li S."/>
            <person name="Liu C.W."/>
            <person name="McGrath A."/>
            <person name="Morahan G."/>
            <person name="Murray J."/>
            <person name="Weller J."/>
            <person name="Jian J."/>
            <person name="Singh K.B."/>
        </authorList>
    </citation>
    <scope>NUCLEOTIDE SEQUENCE [LARGE SCALE GENOMIC DNA]</scope>
    <source>
        <strain evidence="2">cv. Tanjil</strain>
        <tissue evidence="1">Whole plant</tissue>
    </source>
</reference>
<sequence length="162" mass="17950">MPDARNRGESRGIEVRRGREFGGREDFRRDLYGGMQGTTSVVREFAGEEMLLGKTSSGTAIPTEMNSNVENVPELIIDLGNRSELSFGGMRTVVSSSGRRNRTTIATIDSVSSPSLPEKEEKRGEDHTLFPNSFWCCMEARTSSHHCLPPLVWILTIAGEDE</sequence>
<dbReference type="Proteomes" id="UP000188354">
    <property type="component" value="Unassembled WGS sequence"/>
</dbReference>
<evidence type="ECO:0000313" key="1">
    <source>
        <dbReference type="EMBL" id="OIW20486.1"/>
    </source>
</evidence>
<organism evidence="1 2">
    <name type="scientific">Lupinus angustifolius</name>
    <name type="common">Narrow-leaved blue lupine</name>
    <dbReference type="NCBI Taxonomy" id="3871"/>
    <lineage>
        <taxon>Eukaryota</taxon>
        <taxon>Viridiplantae</taxon>
        <taxon>Streptophyta</taxon>
        <taxon>Embryophyta</taxon>
        <taxon>Tracheophyta</taxon>
        <taxon>Spermatophyta</taxon>
        <taxon>Magnoliopsida</taxon>
        <taxon>eudicotyledons</taxon>
        <taxon>Gunneridae</taxon>
        <taxon>Pentapetalae</taxon>
        <taxon>rosids</taxon>
        <taxon>fabids</taxon>
        <taxon>Fabales</taxon>
        <taxon>Fabaceae</taxon>
        <taxon>Papilionoideae</taxon>
        <taxon>50 kb inversion clade</taxon>
        <taxon>genistoids sensu lato</taxon>
        <taxon>core genistoids</taxon>
        <taxon>Genisteae</taxon>
        <taxon>Lupinus</taxon>
    </lineage>
</organism>
<proteinExistence type="predicted"/>
<dbReference type="AlphaFoldDB" id="A0A394DAT6"/>
<evidence type="ECO:0000313" key="2">
    <source>
        <dbReference type="Proteomes" id="UP000188354"/>
    </source>
</evidence>